<gene>
    <name evidence="10" type="primary">106071701</name>
</gene>
<dbReference type="VEuPathDB" id="VectorBase:BGLB023877"/>
<keyword evidence="6" id="KW-0539">Nucleus</keyword>
<dbReference type="InterPro" id="IPR036236">
    <property type="entry name" value="Znf_C2H2_sf"/>
</dbReference>
<dbReference type="GO" id="GO:0005634">
    <property type="term" value="C:nucleus"/>
    <property type="evidence" value="ECO:0007669"/>
    <property type="project" value="UniProtKB-SubCell"/>
</dbReference>
<dbReference type="PROSITE" id="PS50157">
    <property type="entry name" value="ZINC_FINGER_C2H2_2"/>
    <property type="match status" value="2"/>
</dbReference>
<evidence type="ECO:0000256" key="4">
    <source>
        <dbReference type="ARBA" id="ARBA00022771"/>
    </source>
</evidence>
<feature type="region of interest" description="Disordered" evidence="8">
    <location>
        <begin position="34"/>
        <end position="58"/>
    </location>
</feature>
<keyword evidence="3" id="KW-0677">Repeat</keyword>
<evidence type="ECO:0000256" key="1">
    <source>
        <dbReference type="ARBA" id="ARBA00004123"/>
    </source>
</evidence>
<name>A0A2C9KV23_BIOGL</name>
<organism evidence="10 11">
    <name type="scientific">Biomphalaria glabrata</name>
    <name type="common">Bloodfluke planorb</name>
    <name type="synonym">Freshwater snail</name>
    <dbReference type="NCBI Taxonomy" id="6526"/>
    <lineage>
        <taxon>Eukaryota</taxon>
        <taxon>Metazoa</taxon>
        <taxon>Spiralia</taxon>
        <taxon>Lophotrochozoa</taxon>
        <taxon>Mollusca</taxon>
        <taxon>Gastropoda</taxon>
        <taxon>Heterobranchia</taxon>
        <taxon>Euthyneura</taxon>
        <taxon>Panpulmonata</taxon>
        <taxon>Hygrophila</taxon>
        <taxon>Lymnaeoidea</taxon>
        <taxon>Planorbidae</taxon>
        <taxon>Biomphalaria</taxon>
    </lineage>
</organism>
<feature type="domain" description="C2H2-type" evidence="9">
    <location>
        <begin position="1093"/>
        <end position="1116"/>
    </location>
</feature>
<dbReference type="SMART" id="SM00355">
    <property type="entry name" value="ZnF_C2H2"/>
    <property type="match status" value="10"/>
</dbReference>
<evidence type="ECO:0000256" key="8">
    <source>
        <dbReference type="SAM" id="MobiDB-lite"/>
    </source>
</evidence>
<feature type="region of interest" description="Disordered" evidence="8">
    <location>
        <begin position="353"/>
        <end position="398"/>
    </location>
</feature>
<sequence>MIQDNYISSTHANERKFSVRLAKKRNDNLSVPLVEHSQTSSLSTLSESSAENNNTYDSEKIENSKQFLNCLELKPVNLDQDFTAGNFQDIVNLNTAAPMVHLIKYKKKLDLPATKETDSDLKLCKVKKRTKKDIKQTMKMNNAVTENKENVATQVCTMYSGSFEKNENAVRKKEADHLEKENAKVSSSTSDNVSDQKYILKVTHSNNKEDDKLKQIYIFRDVNRIAPIEEKPLSLDVARESNMLFAVDLNRHGKKRRYDKLMKKLEDGEKTIESNLKEVRMMEDGDADKEDIDTCVEKLKEKLRVREKKKYEYLINYMQDQWKVDQQSFQDLLPQKVELVKANVVKQLGAQADKAAEKRLRGRPKKLNMSQPDERKEEVAKKPKISNSKKTGIVQTRKSSVSERGFPVKFPKSLLPDSSLVQNRQKIENFRLGIVDKDGGQKIIELNCDTMKGTPKTFNYNSQSKPQNKDDSNVHDIPKLFVSSNVPVKTPSTSITLPSISSLEKDYELVSLLPSCPESYGDVKSDHFYIPQSTFDTDGKTSMIIVGPFRMAFEPKPHLILVPPEQFKKGPAMILRKKIRSPSQTPPRDFRIHRDTSQNFRLSEKLPADTQLREHCDPAVVAHDHDYMTPLALRDNVRRYCKAVAKHSANAKFIDARVEDITKEEDNLLVTIKGDNMLRRVKNLSSFVNVPMQNNEDGIPIAYTLDQIMTTTLQKAQSMSKREELVFESTQSGDYGQVLFPLSSMGDVVMEVMIPPGGTETTTRSKLKSADDVNRIQTSASMCDIAESGANDDTSVKFLNSMECIDCDAKDSNDTLTGFIHDDNALKVDSLIPIENEAAVDSAQRPGLKCCKVCLRLFPSDYVLFTHVRSHHATCETRDAVYLEELRARSHLACPVCCDPPLYFATPSKLRQHLRQLHGIENYVETCKFCRSEFMDKNELELHIDLSHNTFSSRGLVSLFNPTHQLLRNERALLSCSRCNIVFGDRSSLLGHTLKVHPELNQFNICRLCDKVFDSGPSLHKHLKKAHEQTHAGELKCPFCPAWLPNMELASVHRLTLHSGAVPVHCPFCGAGYQSLHPMYNHVRIQHLQTEAHICPECQDTFPSSRILSEHARKVHLISPRIMKDTLLGANSTTYCCPFCTVSFMRTYDLAVHVINSHRDHLLPAQCHLCMQSFVNDMVVKMHMSGAHGIDMDDGEYETRDSGVLDEDGSLYSHSKSFVNRIPSRRIISRHIINHEDMLETQEAGRYLEELEDHETETIVYLNERNEVVNTGEMFSNCSAMEDVQLLSQASEEFNLQAVDYLETLSNDSIAVGADVVADVSMEEMTTGRGVLSRTQELLGMTSQFEIDGVLYELATSHDVSSSHHLHATRDMMDMDSDDLRVSEGMSIDSTDFAHLLEQQGQ</sequence>
<dbReference type="RefSeq" id="XP_013087314.2">
    <property type="nucleotide sequence ID" value="XM_013231860.2"/>
</dbReference>
<keyword evidence="5" id="KW-0862">Zinc</keyword>
<evidence type="ECO:0000256" key="3">
    <source>
        <dbReference type="ARBA" id="ARBA00022737"/>
    </source>
</evidence>
<feature type="domain" description="C2H2-type" evidence="9">
    <location>
        <begin position="1004"/>
        <end position="1036"/>
    </location>
</feature>
<evidence type="ECO:0000313" key="10">
    <source>
        <dbReference type="EnsemblMetazoa" id="BGLB023877-PC"/>
    </source>
</evidence>
<keyword evidence="4 7" id="KW-0863">Zinc-finger</keyword>
<dbReference type="PROSITE" id="PS00028">
    <property type="entry name" value="ZINC_FINGER_C2H2_1"/>
    <property type="match status" value="7"/>
</dbReference>
<dbReference type="KEGG" id="bgt:106071701"/>
<dbReference type="Proteomes" id="UP000076420">
    <property type="component" value="Unassembled WGS sequence"/>
</dbReference>
<feature type="compositionally biased region" description="Low complexity" evidence="8">
    <location>
        <begin position="37"/>
        <end position="55"/>
    </location>
</feature>
<dbReference type="InterPro" id="IPR013087">
    <property type="entry name" value="Znf_C2H2_type"/>
</dbReference>
<reference evidence="10" key="1">
    <citation type="submission" date="2020-05" db="UniProtKB">
        <authorList>
            <consortium name="EnsemblMetazoa"/>
        </authorList>
    </citation>
    <scope>IDENTIFICATION</scope>
    <source>
        <strain evidence="10">BB02</strain>
    </source>
</reference>
<dbReference type="InterPro" id="IPR050888">
    <property type="entry name" value="ZnF_C2H2-type_TF"/>
</dbReference>
<feature type="compositionally biased region" description="Polar residues" evidence="8">
    <location>
        <begin position="385"/>
        <end position="398"/>
    </location>
</feature>
<evidence type="ECO:0000256" key="5">
    <source>
        <dbReference type="ARBA" id="ARBA00022833"/>
    </source>
</evidence>
<protein>
    <recommendedName>
        <fullName evidence="9">C2H2-type domain-containing protein</fullName>
    </recommendedName>
</protein>
<keyword evidence="2" id="KW-0479">Metal-binding</keyword>
<dbReference type="OrthoDB" id="6071361at2759"/>
<evidence type="ECO:0000259" key="9">
    <source>
        <dbReference type="PROSITE" id="PS50157"/>
    </source>
</evidence>
<proteinExistence type="predicted"/>
<dbReference type="VEuPathDB" id="VectorBase:BGLAX_041275"/>
<accession>A0A2C9KV23</accession>
<evidence type="ECO:0000256" key="6">
    <source>
        <dbReference type="ARBA" id="ARBA00023242"/>
    </source>
</evidence>
<evidence type="ECO:0000256" key="2">
    <source>
        <dbReference type="ARBA" id="ARBA00022723"/>
    </source>
</evidence>
<dbReference type="PANTHER" id="PTHR24406">
    <property type="entry name" value="TRANSCRIPTIONAL REPRESSOR CTCFL-RELATED"/>
    <property type="match status" value="1"/>
</dbReference>
<dbReference type="EnsemblMetazoa" id="BGLB023877-RC">
    <property type="protein sequence ID" value="BGLB023877-PC"/>
    <property type="gene ID" value="BGLB023877"/>
</dbReference>
<dbReference type="Gene3D" id="3.30.160.60">
    <property type="entry name" value="Classic Zinc Finger"/>
    <property type="match status" value="4"/>
</dbReference>
<feature type="compositionally biased region" description="Basic and acidic residues" evidence="8">
    <location>
        <begin position="372"/>
        <end position="381"/>
    </location>
</feature>
<dbReference type="SUPFAM" id="SSF57667">
    <property type="entry name" value="beta-beta-alpha zinc fingers"/>
    <property type="match status" value="1"/>
</dbReference>
<dbReference type="GO" id="GO:0008270">
    <property type="term" value="F:zinc ion binding"/>
    <property type="evidence" value="ECO:0007669"/>
    <property type="project" value="UniProtKB-KW"/>
</dbReference>
<dbReference type="EnsemblMetazoa" id="BGLB023877-RB">
    <property type="protein sequence ID" value="BGLB023877-PB"/>
    <property type="gene ID" value="BGLB023877"/>
</dbReference>
<dbReference type="Pfam" id="PF13912">
    <property type="entry name" value="zf-C2H2_6"/>
    <property type="match status" value="2"/>
</dbReference>
<dbReference type="STRING" id="6526.A0A2C9KV23"/>
<evidence type="ECO:0000256" key="7">
    <source>
        <dbReference type="PROSITE-ProRule" id="PRU00042"/>
    </source>
</evidence>
<comment type="subcellular location">
    <subcellularLocation>
        <location evidence="1">Nucleus</location>
    </subcellularLocation>
</comment>
<evidence type="ECO:0000313" key="11">
    <source>
        <dbReference type="Proteomes" id="UP000076420"/>
    </source>
</evidence>